<dbReference type="PANTHER" id="PTHR47199:SF2">
    <property type="entry name" value="PHOTOSYSTEM II STABILITY_ASSEMBLY FACTOR HCF136, CHLOROPLASTIC"/>
    <property type="match status" value="1"/>
</dbReference>
<dbReference type="Proteomes" id="UP000516764">
    <property type="component" value="Chromosome"/>
</dbReference>
<dbReference type="EMBL" id="CP061813">
    <property type="protein sequence ID" value="QOD61326.1"/>
    <property type="molecule type" value="Genomic_DNA"/>
</dbReference>
<organism evidence="1 2">
    <name type="scientific">Polaribacter haliotis</name>
    <dbReference type="NCBI Taxonomy" id="1888915"/>
    <lineage>
        <taxon>Bacteria</taxon>
        <taxon>Pseudomonadati</taxon>
        <taxon>Bacteroidota</taxon>
        <taxon>Flavobacteriia</taxon>
        <taxon>Flavobacteriales</taxon>
        <taxon>Flavobacteriaceae</taxon>
    </lineage>
</organism>
<dbReference type="AlphaFoldDB" id="A0A7L8AH47"/>
<dbReference type="PANTHER" id="PTHR47199">
    <property type="entry name" value="PHOTOSYSTEM II STABILITY/ASSEMBLY FACTOR HCF136, CHLOROPLASTIC"/>
    <property type="match status" value="1"/>
</dbReference>
<protein>
    <submittedName>
        <fullName evidence="1">Oxidoreductase</fullName>
    </submittedName>
</protein>
<accession>A0A7L8AH47</accession>
<dbReference type="RefSeq" id="WP_088353525.1">
    <property type="nucleotide sequence ID" value="NZ_CP061813.1"/>
</dbReference>
<evidence type="ECO:0000313" key="1">
    <source>
        <dbReference type="EMBL" id="QOD61326.1"/>
    </source>
</evidence>
<dbReference type="SUPFAM" id="SSF110296">
    <property type="entry name" value="Oligoxyloglucan reducing end-specific cellobiohydrolase"/>
    <property type="match status" value="1"/>
</dbReference>
<dbReference type="PROSITE" id="PS51257">
    <property type="entry name" value="PROKAR_LIPOPROTEIN"/>
    <property type="match status" value="1"/>
</dbReference>
<gene>
    <name evidence="1" type="ORF">H9I45_02450</name>
</gene>
<dbReference type="OrthoDB" id="9813892at2"/>
<dbReference type="InterPro" id="IPR015943">
    <property type="entry name" value="WD40/YVTN_repeat-like_dom_sf"/>
</dbReference>
<name>A0A7L8AH47_9FLAO</name>
<proteinExistence type="predicted"/>
<reference evidence="1 2" key="1">
    <citation type="journal article" date="2016" name="Int. J. Syst. Evol. Microbiol.">
        <title>Polaribacter haliotis sp. nov., isolated from the gut of abalone Haliotis discus hannai.</title>
        <authorList>
            <person name="Kim Y.O."/>
            <person name="Park I.S."/>
            <person name="Park S."/>
            <person name="Nam B.H."/>
            <person name="Park J.M."/>
            <person name="Kim D.G."/>
            <person name="Yoon J.H."/>
        </authorList>
    </citation>
    <scope>NUCLEOTIDE SEQUENCE [LARGE SCALE GENOMIC DNA]</scope>
    <source>
        <strain evidence="1 2">KCTC 52418</strain>
    </source>
</reference>
<dbReference type="CDD" id="cd15482">
    <property type="entry name" value="Sialidase_non-viral"/>
    <property type="match status" value="1"/>
</dbReference>
<keyword evidence="2" id="KW-1185">Reference proteome</keyword>
<sequence length="347" mass="38213">MKRIIGFIFAFLFLMSCKQEYQPRNIETITIKEFKMEDSSIRAIQVVDSTSVFYAGSNGDVGFTTDSGTLWNALNIRHQDSIVPHFRSLAFNGNDYFALSIGNPALMYKISEGDATLVYKEEDEKVFYDALTFFDDNLHGIAVGDPTESCASIIITEDGGENWNKIPCDNLPEIAKDEAFFAASNTNIATIGSSVWIASGGGKARILKSTNYGKSWQIFETPFVQGNGPQGIYSIDFYDENNGIAVGGDYSKPEENVANKAITIDGGKTWTIVSDGKSPNYKSCVQYVPNTNGKEVFAVGKTGVSFSNDGGKTWKDVSKDSYYSIHFVDENNAWLSGHHKIGKLILK</sequence>
<dbReference type="KEGG" id="phal:H9I45_02450"/>
<dbReference type="Gene3D" id="2.130.10.10">
    <property type="entry name" value="YVTN repeat-like/Quinoprotein amine dehydrogenase"/>
    <property type="match status" value="2"/>
</dbReference>
<evidence type="ECO:0000313" key="2">
    <source>
        <dbReference type="Proteomes" id="UP000516764"/>
    </source>
</evidence>